<keyword evidence="8" id="KW-0418">Kinase</keyword>
<sequence length="371" mass="40548">MDDQGIAHEFWLHSVVEGFGSMSPSQLSSCHSPLRGKITCILGPMFSGKTTELLRMHDRQMIARRKCVLVKYAGDTRYDPELVATHTKVTGQGITIKAHKLSEVEEQIFDPSVQVVSIDEGQFFSDCAETCDRLACMGKVVYVAVLNGTFERKPFPQVSLLLPYADEIKQVVAVCVGCGSDASYSFRNTLDKKVDKIVGDRGLTILLNNAGILVNYKTNQEPKRADLIKNFDVNVASVAVITQVFLPLLRKAAAQVSTDELSSSRAAIVNISSGLGSISGNVWGSSPRGFLAYSTSKSALNSLMKSISIDLKPDHILVAMFCPGWVQTDMGGEGAQITLEESMEDLVPSIYKLSKEHHGGYFNRDLTTIPF</sequence>
<evidence type="ECO:0000256" key="11">
    <source>
        <dbReference type="ARBA" id="ARBA00046642"/>
    </source>
</evidence>
<dbReference type="AlphaFoldDB" id="A0A016VH69"/>
<evidence type="ECO:0000256" key="3">
    <source>
        <dbReference type="ARBA" id="ARBA00021150"/>
    </source>
</evidence>
<evidence type="ECO:0000256" key="5">
    <source>
        <dbReference type="ARBA" id="ARBA00022679"/>
    </source>
</evidence>
<evidence type="ECO:0000256" key="10">
    <source>
        <dbReference type="ARBA" id="ARBA00022840"/>
    </source>
</evidence>
<dbReference type="InterPro" id="IPR027417">
    <property type="entry name" value="P-loop_NTPase"/>
</dbReference>
<evidence type="ECO:0000313" key="14">
    <source>
        <dbReference type="Proteomes" id="UP000024635"/>
    </source>
</evidence>
<dbReference type="PANTHER" id="PTHR43544">
    <property type="entry name" value="SHORT-CHAIN DEHYDROGENASE/REDUCTASE"/>
    <property type="match status" value="1"/>
</dbReference>
<dbReference type="EMBL" id="JARK01001346">
    <property type="protein sequence ID" value="EYC26372.1"/>
    <property type="molecule type" value="Genomic_DNA"/>
</dbReference>
<dbReference type="Proteomes" id="UP000024635">
    <property type="component" value="Unassembled WGS sequence"/>
</dbReference>
<dbReference type="Gene3D" id="3.40.50.720">
    <property type="entry name" value="NAD(P)-binding Rossmann-like Domain"/>
    <property type="match status" value="1"/>
</dbReference>
<dbReference type="InterPro" id="IPR036291">
    <property type="entry name" value="NAD(P)-bd_dom_sf"/>
</dbReference>
<dbReference type="Pfam" id="PF13561">
    <property type="entry name" value="adh_short_C2"/>
    <property type="match status" value="1"/>
</dbReference>
<keyword evidence="10" id="KW-0067">ATP-binding</keyword>
<keyword evidence="5" id="KW-0808">Transferase</keyword>
<comment type="similarity">
    <text evidence="1">Belongs to the thymidine kinase family.</text>
</comment>
<keyword evidence="7" id="KW-0547">Nucleotide-binding</keyword>
<evidence type="ECO:0000256" key="6">
    <source>
        <dbReference type="ARBA" id="ARBA00022723"/>
    </source>
</evidence>
<proteinExistence type="inferred from homology"/>
<comment type="catalytic activity">
    <reaction evidence="12">
        <text>thymidine + ATP = dTMP + ADP + H(+)</text>
        <dbReference type="Rhea" id="RHEA:19129"/>
        <dbReference type="ChEBI" id="CHEBI:15378"/>
        <dbReference type="ChEBI" id="CHEBI:17748"/>
        <dbReference type="ChEBI" id="CHEBI:30616"/>
        <dbReference type="ChEBI" id="CHEBI:63528"/>
        <dbReference type="ChEBI" id="CHEBI:456216"/>
        <dbReference type="EC" id="2.7.1.21"/>
    </reaction>
    <physiologicalReaction direction="left-to-right" evidence="12">
        <dbReference type="Rhea" id="RHEA:19130"/>
    </physiologicalReaction>
</comment>
<evidence type="ECO:0000256" key="8">
    <source>
        <dbReference type="ARBA" id="ARBA00022777"/>
    </source>
</evidence>
<dbReference type="GO" id="GO:0042802">
    <property type="term" value="F:identical protein binding"/>
    <property type="evidence" value="ECO:0007669"/>
    <property type="project" value="UniProtKB-ARBA"/>
</dbReference>
<evidence type="ECO:0000256" key="2">
    <source>
        <dbReference type="ARBA" id="ARBA00012118"/>
    </source>
</evidence>
<evidence type="ECO:0000256" key="7">
    <source>
        <dbReference type="ARBA" id="ARBA00022741"/>
    </source>
</evidence>
<organism evidence="13 14">
    <name type="scientific">Ancylostoma ceylanicum</name>
    <dbReference type="NCBI Taxonomy" id="53326"/>
    <lineage>
        <taxon>Eukaryota</taxon>
        <taxon>Metazoa</taxon>
        <taxon>Ecdysozoa</taxon>
        <taxon>Nematoda</taxon>
        <taxon>Chromadorea</taxon>
        <taxon>Rhabditida</taxon>
        <taxon>Rhabditina</taxon>
        <taxon>Rhabditomorpha</taxon>
        <taxon>Strongyloidea</taxon>
        <taxon>Ancylostomatidae</taxon>
        <taxon>Ancylostomatinae</taxon>
        <taxon>Ancylostoma</taxon>
    </lineage>
</organism>
<dbReference type="InterPro" id="IPR001267">
    <property type="entry name" value="Thymidine_kinase"/>
</dbReference>
<dbReference type="GO" id="GO:0046872">
    <property type="term" value="F:metal ion binding"/>
    <property type="evidence" value="ECO:0007669"/>
    <property type="project" value="UniProtKB-KW"/>
</dbReference>
<keyword evidence="14" id="KW-1185">Reference proteome</keyword>
<dbReference type="PANTHER" id="PTHR43544:SF35">
    <property type="entry name" value="C-FACTOR-RELATED"/>
    <property type="match status" value="1"/>
</dbReference>
<reference evidence="14" key="1">
    <citation type="journal article" date="2015" name="Nat. Genet.">
        <title>The genome and transcriptome of the zoonotic hookworm Ancylostoma ceylanicum identify infection-specific gene families.</title>
        <authorList>
            <person name="Schwarz E.M."/>
            <person name="Hu Y."/>
            <person name="Antoshechkin I."/>
            <person name="Miller M.M."/>
            <person name="Sternberg P.W."/>
            <person name="Aroian R.V."/>
        </authorList>
    </citation>
    <scope>NUCLEOTIDE SEQUENCE</scope>
    <source>
        <strain evidence="14">HY135</strain>
    </source>
</reference>
<dbReference type="PRINTS" id="PR00081">
    <property type="entry name" value="GDHRDH"/>
</dbReference>
<dbReference type="GO" id="GO:0005524">
    <property type="term" value="F:ATP binding"/>
    <property type="evidence" value="ECO:0007669"/>
    <property type="project" value="UniProtKB-KW"/>
</dbReference>
<dbReference type="EC" id="2.7.1.21" evidence="2"/>
<dbReference type="SUPFAM" id="SSF51735">
    <property type="entry name" value="NAD(P)-binding Rossmann-fold domains"/>
    <property type="match status" value="1"/>
</dbReference>
<dbReference type="SUPFAM" id="SSF52540">
    <property type="entry name" value="P-loop containing nucleoside triphosphate hydrolases"/>
    <property type="match status" value="1"/>
</dbReference>
<dbReference type="OrthoDB" id="439028at2759"/>
<evidence type="ECO:0000256" key="12">
    <source>
        <dbReference type="ARBA" id="ARBA00048113"/>
    </source>
</evidence>
<dbReference type="Gene3D" id="3.40.50.300">
    <property type="entry name" value="P-loop containing nucleotide triphosphate hydrolases"/>
    <property type="match status" value="1"/>
</dbReference>
<gene>
    <name evidence="13" type="primary">Acey_s0010.g1121</name>
    <name evidence="13" type="ORF">Y032_0010g1121</name>
</gene>
<keyword evidence="9" id="KW-0862">Zinc</keyword>
<dbReference type="Pfam" id="PF00265">
    <property type="entry name" value="TK"/>
    <property type="match status" value="1"/>
</dbReference>
<keyword evidence="6" id="KW-0479">Metal-binding</keyword>
<dbReference type="GO" id="GO:0005737">
    <property type="term" value="C:cytoplasm"/>
    <property type="evidence" value="ECO:0007669"/>
    <property type="project" value="TreeGrafter"/>
</dbReference>
<dbReference type="PRINTS" id="PR00080">
    <property type="entry name" value="SDRFAMILY"/>
</dbReference>
<dbReference type="GO" id="GO:0004797">
    <property type="term" value="F:thymidine kinase activity"/>
    <property type="evidence" value="ECO:0007669"/>
    <property type="project" value="UniProtKB-EC"/>
</dbReference>
<evidence type="ECO:0000256" key="4">
    <source>
        <dbReference type="ARBA" id="ARBA00022634"/>
    </source>
</evidence>
<dbReference type="GO" id="GO:0071897">
    <property type="term" value="P:DNA biosynthetic process"/>
    <property type="evidence" value="ECO:0007669"/>
    <property type="project" value="UniProtKB-KW"/>
</dbReference>
<evidence type="ECO:0000313" key="13">
    <source>
        <dbReference type="EMBL" id="EYC26372.1"/>
    </source>
</evidence>
<accession>A0A016VH69</accession>
<evidence type="ECO:0000256" key="9">
    <source>
        <dbReference type="ARBA" id="ARBA00022833"/>
    </source>
</evidence>
<keyword evidence="4" id="KW-0237">DNA synthesis</keyword>
<dbReference type="FunFam" id="3.40.50.300:FF:001270">
    <property type="entry name" value="Thymidine kinase"/>
    <property type="match status" value="1"/>
</dbReference>
<dbReference type="InterPro" id="IPR051468">
    <property type="entry name" value="Fungal_SecMetab_SDRs"/>
</dbReference>
<name>A0A016VH69_9BILA</name>
<dbReference type="InterPro" id="IPR002347">
    <property type="entry name" value="SDR_fam"/>
</dbReference>
<evidence type="ECO:0000256" key="1">
    <source>
        <dbReference type="ARBA" id="ARBA00007587"/>
    </source>
</evidence>
<comment type="caution">
    <text evidence="13">The sequence shown here is derived from an EMBL/GenBank/DDBJ whole genome shotgun (WGS) entry which is preliminary data.</text>
</comment>
<comment type="subunit">
    <text evidence="11">Homotetramer. Tetramerization from dimerization is induced by ATP and increases catalytic efficiency due to a high affinity for thymidine. Tetramerization is inhibited by phosphorylation at Ser-13. Interacts (via the KEN box) with FZR1.</text>
</comment>
<protein>
    <recommendedName>
        <fullName evidence="3">Thymidine kinase, cytosolic</fullName>
        <ecNumber evidence="2">2.7.1.21</ecNumber>
    </recommendedName>
</protein>
<dbReference type="GO" id="GO:0016491">
    <property type="term" value="F:oxidoreductase activity"/>
    <property type="evidence" value="ECO:0007669"/>
    <property type="project" value="TreeGrafter"/>
</dbReference>